<feature type="domain" description="Glycosyl transferase family 1" evidence="1">
    <location>
        <begin position="169"/>
        <end position="309"/>
    </location>
</feature>
<evidence type="ECO:0000259" key="1">
    <source>
        <dbReference type="Pfam" id="PF00534"/>
    </source>
</evidence>
<protein>
    <submittedName>
        <fullName evidence="3">Glycosyltransferase</fullName>
    </submittedName>
</protein>
<evidence type="ECO:0000313" key="3">
    <source>
        <dbReference type="EMBL" id="VAX27800.1"/>
    </source>
</evidence>
<dbReference type="InterPro" id="IPR050194">
    <property type="entry name" value="Glycosyltransferase_grp1"/>
</dbReference>
<gene>
    <name evidence="3" type="ORF">MNBD_NITROSPIRAE02-1378</name>
</gene>
<dbReference type="Pfam" id="PF13439">
    <property type="entry name" value="Glyco_transf_4"/>
    <property type="match status" value="1"/>
</dbReference>
<dbReference type="EMBL" id="UOGH01000063">
    <property type="protein sequence ID" value="VAX27800.1"/>
    <property type="molecule type" value="Genomic_DNA"/>
</dbReference>
<dbReference type="Pfam" id="PF00534">
    <property type="entry name" value="Glycos_transf_1"/>
    <property type="match status" value="1"/>
</dbReference>
<reference evidence="3" key="1">
    <citation type="submission" date="2018-06" db="EMBL/GenBank/DDBJ databases">
        <authorList>
            <person name="Zhirakovskaya E."/>
        </authorList>
    </citation>
    <scope>NUCLEOTIDE SEQUENCE</scope>
</reference>
<dbReference type="GO" id="GO:0016757">
    <property type="term" value="F:glycosyltransferase activity"/>
    <property type="evidence" value="ECO:0007669"/>
    <property type="project" value="InterPro"/>
</dbReference>
<dbReference type="Gene3D" id="3.40.50.2000">
    <property type="entry name" value="Glycogen Phosphorylase B"/>
    <property type="match status" value="2"/>
</dbReference>
<dbReference type="InterPro" id="IPR028098">
    <property type="entry name" value="Glyco_trans_4-like_N"/>
</dbReference>
<dbReference type="SUPFAM" id="SSF53756">
    <property type="entry name" value="UDP-Glycosyltransferase/glycogen phosphorylase"/>
    <property type="match status" value="1"/>
</dbReference>
<dbReference type="AlphaFoldDB" id="A0A3B1CYS3"/>
<dbReference type="InterPro" id="IPR001296">
    <property type="entry name" value="Glyco_trans_1"/>
</dbReference>
<sequence length="349" mass="39234">MRIAQVSPLYESVPPRLYGGTERIVSYLTEELVKAGHKVVLFASGDSTTSAELVPVCESALRLEKRCVDPVSFHFLQMEEVLKRQDEFDIIHAHVDCFGFALARRTHVPVVSTLHGRLDLWGYPAVFREYREIPLVSISNAQRSPLPHANWAATVYHGLPGDLYNLNEQGGEYLVFVGRVSPEKRVDSAIEIATKAGIPVKIAAKVDKADSEYFEAKIRPLLKNPLVEFLGEINDREKDQLLGSALAFLHPVDWPEPFGLAMIEAMACGTPVIARRRGSIPEVVDHGITGFVFEEDKEAVYNIKNHLHDFSRRACREHFEKRFLATRMAGDYLSVYRRLLSGEHGQKVA</sequence>
<name>A0A3B1CYS3_9ZZZZ</name>
<organism evidence="3">
    <name type="scientific">hydrothermal vent metagenome</name>
    <dbReference type="NCBI Taxonomy" id="652676"/>
    <lineage>
        <taxon>unclassified sequences</taxon>
        <taxon>metagenomes</taxon>
        <taxon>ecological metagenomes</taxon>
    </lineage>
</organism>
<keyword evidence="3" id="KW-0808">Transferase</keyword>
<dbReference type="CDD" id="cd03802">
    <property type="entry name" value="GT4_AviGT4-like"/>
    <property type="match status" value="1"/>
</dbReference>
<accession>A0A3B1CYS3</accession>
<dbReference type="PANTHER" id="PTHR45947:SF13">
    <property type="entry name" value="TRANSFERASE"/>
    <property type="match status" value="1"/>
</dbReference>
<evidence type="ECO:0000259" key="2">
    <source>
        <dbReference type="Pfam" id="PF13439"/>
    </source>
</evidence>
<feature type="domain" description="Glycosyltransferase subfamily 4-like N-terminal" evidence="2">
    <location>
        <begin position="18"/>
        <end position="128"/>
    </location>
</feature>
<proteinExistence type="predicted"/>
<dbReference type="PANTHER" id="PTHR45947">
    <property type="entry name" value="SULFOQUINOVOSYL TRANSFERASE SQD2"/>
    <property type="match status" value="1"/>
</dbReference>